<organism evidence="2 3">
    <name type="scientific">Actinia tenebrosa</name>
    <name type="common">Australian red waratah sea anemone</name>
    <dbReference type="NCBI Taxonomy" id="6105"/>
    <lineage>
        <taxon>Eukaryota</taxon>
        <taxon>Metazoa</taxon>
        <taxon>Cnidaria</taxon>
        <taxon>Anthozoa</taxon>
        <taxon>Hexacorallia</taxon>
        <taxon>Actiniaria</taxon>
        <taxon>Actiniidae</taxon>
        <taxon>Actinia</taxon>
    </lineage>
</organism>
<feature type="compositionally biased region" description="Basic and acidic residues" evidence="1">
    <location>
        <begin position="73"/>
        <end position="84"/>
    </location>
</feature>
<feature type="compositionally biased region" description="Polar residues" evidence="1">
    <location>
        <begin position="91"/>
        <end position="100"/>
    </location>
</feature>
<feature type="region of interest" description="Disordered" evidence="1">
    <location>
        <begin position="73"/>
        <end position="218"/>
    </location>
</feature>
<evidence type="ECO:0000313" key="3">
    <source>
        <dbReference type="RefSeq" id="XP_031558434.1"/>
    </source>
</evidence>
<dbReference type="AlphaFoldDB" id="A0A6P8HPZ1"/>
<keyword evidence="2" id="KW-1185">Reference proteome</keyword>
<feature type="compositionally biased region" description="Basic and acidic residues" evidence="1">
    <location>
        <begin position="197"/>
        <end position="210"/>
    </location>
</feature>
<dbReference type="FunCoup" id="A0A6P8HPZ1">
    <property type="interactions" value="227"/>
</dbReference>
<protein>
    <submittedName>
        <fullName evidence="3">Spermatogenesis-associated protein 7 homolog</fullName>
    </submittedName>
</protein>
<feature type="compositionally biased region" description="Polar residues" evidence="1">
    <location>
        <begin position="130"/>
        <end position="145"/>
    </location>
</feature>
<dbReference type="RefSeq" id="XP_031558434.1">
    <property type="nucleotide sequence ID" value="XM_031702574.1"/>
</dbReference>
<feature type="compositionally biased region" description="Polar residues" evidence="1">
    <location>
        <begin position="180"/>
        <end position="194"/>
    </location>
</feature>
<dbReference type="PANTHER" id="PTHR14917">
    <property type="entry name" value="SPERMATOGENESIS-ASSOCIATED PROTEIN 7"/>
    <property type="match status" value="1"/>
</dbReference>
<accession>A0A6P8HPZ1</accession>
<dbReference type="PANTHER" id="PTHR14917:SF4">
    <property type="entry name" value="SPERMATOGENESIS-ASSOCIATED 7"/>
    <property type="match status" value="1"/>
</dbReference>
<proteinExistence type="predicted"/>
<dbReference type="GeneID" id="116294887"/>
<dbReference type="KEGG" id="aten:116294887"/>
<dbReference type="GO" id="GO:0036064">
    <property type="term" value="C:ciliary basal body"/>
    <property type="evidence" value="ECO:0007669"/>
    <property type="project" value="TreeGrafter"/>
</dbReference>
<name>A0A6P8HPZ1_ACTTE</name>
<evidence type="ECO:0000256" key="1">
    <source>
        <dbReference type="SAM" id="MobiDB-lite"/>
    </source>
</evidence>
<dbReference type="InterPro" id="IPR029357">
    <property type="entry name" value="SPATA7"/>
</dbReference>
<dbReference type="GO" id="GO:0005930">
    <property type="term" value="C:axoneme"/>
    <property type="evidence" value="ECO:0007669"/>
    <property type="project" value="TreeGrafter"/>
</dbReference>
<dbReference type="OrthoDB" id="6263678at2759"/>
<dbReference type="InParanoid" id="A0A6P8HPZ1"/>
<evidence type="ECO:0000313" key="2">
    <source>
        <dbReference type="Proteomes" id="UP000515163"/>
    </source>
</evidence>
<gene>
    <name evidence="3" type="primary">LOC116294887</name>
</gene>
<dbReference type="Pfam" id="PF15244">
    <property type="entry name" value="HSD3"/>
    <property type="match status" value="2"/>
</dbReference>
<reference evidence="3" key="1">
    <citation type="submission" date="2025-08" db="UniProtKB">
        <authorList>
            <consortium name="RefSeq"/>
        </authorList>
    </citation>
    <scope>IDENTIFICATION</scope>
    <source>
        <tissue evidence="3">Tentacle</tissue>
    </source>
</reference>
<sequence>MANYSPKRGHLALKSNALNPTATSYEGQQLILNHMKSHYSRISRAKAAVDTSAPRSMKKHIRVQDQVKRELLRKSNEAHSEGKLTPRRRAQSASLENISNYDGHLSHHFRPHSSQGYHRASTPLDHSIPEPSSSMPRDITSAYQKSSKDQPRQEVNASRGIPYNSPRALPRPLVSHNRWRNVQNRNTIRQSSYDYDNDARDRQKPIAKDETNDDLQTETRDVAESLGGTQNDMVEDTQYRGDSRMSTRLHSHALDSSYGSHTSMSSAYARRKKEIQTKMWEQEQNYMQFISDVTSDVLARGIFSNRVLNKVFESHIDKRKDDLDESRMREMIDQLKLDLDIT</sequence>
<dbReference type="GO" id="GO:0000226">
    <property type="term" value="P:microtubule cytoskeleton organization"/>
    <property type="evidence" value="ECO:0007669"/>
    <property type="project" value="TreeGrafter"/>
</dbReference>
<dbReference type="Proteomes" id="UP000515163">
    <property type="component" value="Unplaced"/>
</dbReference>